<dbReference type="SUPFAM" id="SSF49464">
    <property type="entry name" value="Carboxypeptidase regulatory domain-like"/>
    <property type="match status" value="1"/>
</dbReference>
<dbReference type="SUPFAM" id="SSF56935">
    <property type="entry name" value="Porins"/>
    <property type="match status" value="1"/>
</dbReference>
<keyword evidence="2" id="KW-0732">Signal</keyword>
<dbReference type="NCBIfam" id="TIGR04057">
    <property type="entry name" value="SusC_RagA_signa"/>
    <property type="match status" value="1"/>
</dbReference>
<comment type="subcellular location">
    <subcellularLocation>
        <location evidence="1">Cell outer membrane</location>
        <topology evidence="1">Multi-pass membrane protein</topology>
    </subcellularLocation>
</comment>
<dbReference type="NCBIfam" id="TIGR04056">
    <property type="entry name" value="OMP_RagA_SusC"/>
    <property type="match status" value="1"/>
</dbReference>
<keyword evidence="1" id="KW-0813">Transport</keyword>
<dbReference type="EMBL" id="JBCGDP010000017">
    <property type="protein sequence ID" value="MEM0577931.1"/>
    <property type="molecule type" value="Genomic_DNA"/>
</dbReference>
<keyword evidence="1" id="KW-0812">Transmembrane</keyword>
<accession>A0ABU9NRF1</accession>
<evidence type="ECO:0000313" key="5">
    <source>
        <dbReference type="Proteomes" id="UP001468798"/>
    </source>
</evidence>
<dbReference type="Pfam" id="PF07715">
    <property type="entry name" value="Plug"/>
    <property type="match status" value="1"/>
</dbReference>
<proteinExistence type="inferred from homology"/>
<keyword evidence="1" id="KW-0998">Cell outer membrane</keyword>
<comment type="similarity">
    <text evidence="1">Belongs to the TonB-dependent receptor family.</text>
</comment>
<evidence type="ECO:0000313" key="4">
    <source>
        <dbReference type="EMBL" id="MEM0577931.1"/>
    </source>
</evidence>
<dbReference type="InterPro" id="IPR008969">
    <property type="entry name" value="CarboxyPept-like_regulatory"/>
</dbReference>
<dbReference type="Pfam" id="PF13715">
    <property type="entry name" value="CarbopepD_reg_2"/>
    <property type="match status" value="1"/>
</dbReference>
<dbReference type="InterPro" id="IPR039426">
    <property type="entry name" value="TonB-dep_rcpt-like"/>
</dbReference>
<feature type="chain" id="PRO_5045925798" evidence="2">
    <location>
        <begin position="23"/>
        <end position="1024"/>
    </location>
</feature>
<dbReference type="InterPro" id="IPR023997">
    <property type="entry name" value="TonB-dep_OMP_SusC/RagA_CS"/>
</dbReference>
<protein>
    <submittedName>
        <fullName evidence="4">TonB-dependent receptor</fullName>
    </submittedName>
</protein>
<organism evidence="4 5">
    <name type="scientific">Flavobacterium polysaccharolyticum</name>
    <dbReference type="NCBI Taxonomy" id="3133148"/>
    <lineage>
        <taxon>Bacteria</taxon>
        <taxon>Pseudomonadati</taxon>
        <taxon>Bacteroidota</taxon>
        <taxon>Flavobacteriia</taxon>
        <taxon>Flavobacteriales</taxon>
        <taxon>Flavobacteriaceae</taxon>
        <taxon>Flavobacterium</taxon>
    </lineage>
</organism>
<evidence type="ECO:0000259" key="3">
    <source>
        <dbReference type="Pfam" id="PF07715"/>
    </source>
</evidence>
<sequence length="1024" mass="112378">MRSKFKWIFSLLLALSMQFVFAQQKTITGIVTDETGAVPGVNIVVNGAKNGTQTGFDGKYSIKAKQGDVLVFSFLGMDTMKMTVGASSVIDVKMKNTSAQKLEEVVVVGYGVQKKRELTGSISQIKGESIKGLVTQSFDQQLAGRASGVQITQNSGVLGAAPRIRIRGINSINSSTYPLIVVDGLPISTGDLGGFAANNALADINPNDIQSFEILKDGAASAVYGSRASNGVILITTKKGKEGKTTFEFSTYVGVSQVAEKLDLLKTDDFITINNEKRTNRGLAPWAVGNSVNTDWQDAVLRDALQLEHNFNMSGGLGNGSYYASVGYAKQDGIIRANDLERFTAKFNVDQKIGKTIKVGSNVALSKTFTNGLNTGSNSLSGAMFNVIRQLPNTTVFDPSGPQGYNIAIVGANTIVGRGQNTEFIANNLPNIRYVLDKNIQNTDNNRILANVYGEIAIKPWLTLRSQASVDRSNASGLRYWDPFHGDGVSTKGRIENSTDITQSYNWQNVLSFNKDFDKHSIGLSAVNEYQKTDVNGYIAGGTDLADSFFQSNVITGSYGTPISSGYKSANAIVSYLGRASYNFDKRYYIQASLRKDIMSKFAPELRSEIFPGVSLGWTASNEKFFETINNYVNDFKFRASWGKTGNFSVLGGDFPYLGTYRPRKYGDFNGVAFTNMENLNLTWEVIEKRNIGVDFGILNNKIKFVVDYYVNDADKLVERFQTPMSLGVPNNQYTANVGNIRNSGWEFSVDYNVINKKDLTLDINANLSLNKNEVISLSKGIDQISTYNIIRQGSSLNALYGVKYWGVNPANGNPVYVQNDGSLVQGNLATNNYRVFNPSNPSDIATVARTPDLMELGNTLPTYFGAFDLKLRYHNFDFGTLVRFSGGNKIMNVTRLEMLSQNFNNNSTEILGRWQSVDNPGDGWTPRLRSASDPIVNGPTVANSRFIENGDFIKFDNISIGYNFPSSFTDILNIKSFRLYVLAQNAIIITKYSGQDPEMEIGGVDYNVVPRSRVFSVGLNVGL</sequence>
<feature type="domain" description="TonB-dependent receptor plug" evidence="3">
    <location>
        <begin position="114"/>
        <end position="232"/>
    </location>
</feature>
<gene>
    <name evidence="4" type="ORF">WFZ86_15605</name>
</gene>
<dbReference type="PROSITE" id="PS52016">
    <property type="entry name" value="TONB_DEPENDENT_REC_3"/>
    <property type="match status" value="1"/>
</dbReference>
<feature type="signal peptide" evidence="2">
    <location>
        <begin position="1"/>
        <end position="22"/>
    </location>
</feature>
<keyword evidence="5" id="KW-1185">Reference proteome</keyword>
<dbReference type="InterPro" id="IPR012910">
    <property type="entry name" value="Plug_dom"/>
</dbReference>
<dbReference type="RefSeq" id="WP_342692792.1">
    <property type="nucleotide sequence ID" value="NZ_JBCGDP010000017.1"/>
</dbReference>
<keyword evidence="4" id="KW-0675">Receptor</keyword>
<dbReference type="InterPro" id="IPR023996">
    <property type="entry name" value="TonB-dep_OMP_SusC/RagA"/>
</dbReference>
<keyword evidence="1" id="KW-1134">Transmembrane beta strand</keyword>
<evidence type="ECO:0000256" key="2">
    <source>
        <dbReference type="SAM" id="SignalP"/>
    </source>
</evidence>
<dbReference type="InterPro" id="IPR037066">
    <property type="entry name" value="Plug_dom_sf"/>
</dbReference>
<evidence type="ECO:0000256" key="1">
    <source>
        <dbReference type="PROSITE-ProRule" id="PRU01360"/>
    </source>
</evidence>
<comment type="caution">
    <text evidence="4">The sequence shown here is derived from an EMBL/GenBank/DDBJ whole genome shotgun (WGS) entry which is preliminary data.</text>
</comment>
<name>A0ABU9NRF1_9FLAO</name>
<dbReference type="Gene3D" id="2.170.130.10">
    <property type="entry name" value="TonB-dependent receptor, plug domain"/>
    <property type="match status" value="1"/>
</dbReference>
<keyword evidence="1" id="KW-0472">Membrane</keyword>
<reference evidence="4 5" key="1">
    <citation type="submission" date="2024-03" db="EMBL/GenBank/DDBJ databases">
        <title>Two novel species of the genus Flavobacterium exhibiting potentially degradation of complex polysaccharides.</title>
        <authorList>
            <person name="Lian X."/>
        </authorList>
    </citation>
    <scope>NUCLEOTIDE SEQUENCE [LARGE SCALE GENOMIC DNA]</scope>
    <source>
        <strain evidence="4 5">N6</strain>
    </source>
</reference>
<dbReference type="Proteomes" id="UP001468798">
    <property type="component" value="Unassembled WGS sequence"/>
</dbReference>